<evidence type="ECO:0000313" key="3">
    <source>
        <dbReference type="Proteomes" id="UP000276254"/>
    </source>
</evidence>
<sequence length="165" mass="18295">MTADFVQTDRSGKTLTGKLTLKRPGKIRFQYQDGVPILIVGDGKALTFIDYSVKQVSRWPIGNSPLGVLLDPSKDLTRFARIVDTSDPRIVMAEARDPRHPEYGAITLAFAREPGAPAGLRLQGWVALDAQNNRTSVRLSNQRFNVPVSDGAFAWRDPRPMGPRH</sequence>
<keyword evidence="1" id="KW-0732">Signal</keyword>
<dbReference type="SUPFAM" id="SSF89392">
    <property type="entry name" value="Prokaryotic lipoproteins and lipoprotein localization factors"/>
    <property type="match status" value="1"/>
</dbReference>
<gene>
    <name evidence="2" type="ORF">D3Y57_12245</name>
</gene>
<dbReference type="CDD" id="cd16325">
    <property type="entry name" value="LolA"/>
    <property type="match status" value="1"/>
</dbReference>
<organism evidence="2 3">
    <name type="scientific">Sphingomonas paeninsulae</name>
    <dbReference type="NCBI Taxonomy" id="2319844"/>
    <lineage>
        <taxon>Bacteria</taxon>
        <taxon>Pseudomonadati</taxon>
        <taxon>Pseudomonadota</taxon>
        <taxon>Alphaproteobacteria</taxon>
        <taxon>Sphingomonadales</taxon>
        <taxon>Sphingomonadaceae</taxon>
        <taxon>Sphingomonas</taxon>
    </lineage>
</organism>
<dbReference type="Gene3D" id="2.50.20.10">
    <property type="entry name" value="Lipoprotein localisation LolA/LolB/LppX"/>
    <property type="match status" value="1"/>
</dbReference>
<dbReference type="EMBL" id="CP032829">
    <property type="protein sequence ID" value="AYJ87950.1"/>
    <property type="molecule type" value="Genomic_DNA"/>
</dbReference>
<dbReference type="PANTHER" id="PTHR35869:SF1">
    <property type="entry name" value="OUTER-MEMBRANE LIPOPROTEIN CARRIER PROTEIN"/>
    <property type="match status" value="1"/>
</dbReference>
<protein>
    <submittedName>
        <fullName evidence="2">Outer membrane lipoprotein carrier protein LolA</fullName>
    </submittedName>
</protein>
<dbReference type="AlphaFoldDB" id="A0A494TF72"/>
<dbReference type="KEGG" id="spha:D3Y57_12245"/>
<dbReference type="Pfam" id="PF03548">
    <property type="entry name" value="LolA"/>
    <property type="match status" value="1"/>
</dbReference>
<proteinExistence type="predicted"/>
<keyword evidence="2" id="KW-0449">Lipoprotein</keyword>
<dbReference type="Proteomes" id="UP000276254">
    <property type="component" value="Chromosome"/>
</dbReference>
<keyword evidence="3" id="KW-1185">Reference proteome</keyword>
<reference evidence="2 3" key="1">
    <citation type="submission" date="2018-09" db="EMBL/GenBank/DDBJ databases">
        <title>Sphingomonas peninsula sp. nov., isolated from fildes peninsula, Antarctic soil.</title>
        <authorList>
            <person name="Yingchao G."/>
        </authorList>
    </citation>
    <scope>NUCLEOTIDE SEQUENCE [LARGE SCALE GENOMIC DNA]</scope>
    <source>
        <strain evidence="2 3">YZ-8</strain>
    </source>
</reference>
<dbReference type="InterPro" id="IPR029046">
    <property type="entry name" value="LolA/LolB/LppX"/>
</dbReference>
<dbReference type="PANTHER" id="PTHR35869">
    <property type="entry name" value="OUTER-MEMBRANE LIPOPROTEIN CARRIER PROTEIN"/>
    <property type="match status" value="1"/>
</dbReference>
<evidence type="ECO:0000313" key="2">
    <source>
        <dbReference type="EMBL" id="AYJ87950.1"/>
    </source>
</evidence>
<evidence type="ECO:0000256" key="1">
    <source>
        <dbReference type="ARBA" id="ARBA00022729"/>
    </source>
</evidence>
<name>A0A494TF72_SPHPE</name>
<dbReference type="InterPro" id="IPR004564">
    <property type="entry name" value="OM_lipoprot_carrier_LolA-like"/>
</dbReference>
<dbReference type="OrthoDB" id="9800501at2"/>
<accession>A0A494TF72</accession>